<dbReference type="PANTHER" id="PTHR46146">
    <property type="entry name" value="SERINE/THREONINE-PROTEIN KINASE-LIKE PROTEIN CCR4"/>
    <property type="match status" value="1"/>
</dbReference>
<dbReference type="AlphaFoldDB" id="A0A0K9NLM7"/>
<evidence type="ECO:0000256" key="4">
    <source>
        <dbReference type="ARBA" id="ARBA00022840"/>
    </source>
</evidence>
<dbReference type="PROSITE" id="PS00107">
    <property type="entry name" value="PROTEIN_KINASE_ATP"/>
    <property type="match status" value="1"/>
</dbReference>
<keyword evidence="2 7" id="KW-0547">Nucleotide-binding</keyword>
<dbReference type="InterPro" id="IPR011009">
    <property type="entry name" value="Kinase-like_dom_sf"/>
</dbReference>
<evidence type="ECO:0000313" key="12">
    <source>
        <dbReference type="EMBL" id="KMZ57669.1"/>
    </source>
</evidence>
<evidence type="ECO:0000256" key="1">
    <source>
        <dbReference type="ARBA" id="ARBA00022679"/>
    </source>
</evidence>
<dbReference type="InterPro" id="IPR017441">
    <property type="entry name" value="Protein_kinase_ATP_BS"/>
</dbReference>
<dbReference type="Gene3D" id="1.10.510.10">
    <property type="entry name" value="Transferase(Phosphotransferase) domain 1"/>
    <property type="match status" value="1"/>
</dbReference>
<keyword evidence="6" id="KW-0479">Metal-binding</keyword>
<evidence type="ECO:0000256" key="8">
    <source>
        <dbReference type="SAM" id="MobiDB-lite"/>
    </source>
</evidence>
<feature type="active site" description="Proton acceptor" evidence="5">
    <location>
        <position position="637"/>
    </location>
</feature>
<evidence type="ECO:0000256" key="9">
    <source>
        <dbReference type="SAM" id="Phobius"/>
    </source>
</evidence>
<name>A0A0K9NLM7_ZOSMR</name>
<dbReference type="SUPFAM" id="SSF50985">
    <property type="entry name" value="RCC1/BLIP-II"/>
    <property type="match status" value="1"/>
</dbReference>
<dbReference type="OMA" id="HVCGLVN"/>
<dbReference type="Proteomes" id="UP000036987">
    <property type="component" value="Unassembled WGS sequence"/>
</dbReference>
<dbReference type="Pfam" id="PF13540">
    <property type="entry name" value="RCC1_2"/>
    <property type="match status" value="1"/>
</dbReference>
<sequence length="824" mass="91150">MIVVRSRFHLFLLLLSIFFSTATAALQVSTSLSTMAISKVGDHVTVVCALVLNDTNSGEDVNYTLKCASVDDVNRTVETYPSGDSFYYAGISAGDGFLCGLSDNYEGDISVMRWWEFPDLAENRNETKVKRLFHGPPILKLSSGDSHVCGIIGVDRRIDCWRWIGFDTRMVQSNLTDIAVGGNFVCVILSNGNIKCYSDCDEETSGVVGHEPTGTFATVAGGDRHACGLKDTGDLYCWGDGAPKSKDYFNQIMTDRYTSMALGDNSTCAIRENETVACWSNEKDDDEGYYSSSESLRSSKSFLSITAKGGVFCGVERTMYCMFCWRGRRSEPGFSSKYSVRRPFDRVLPGPCVRGCDKTMEGAGRLCPAKTSICEVTLAPKTPPPSGDTEGTEGKIESTNGNRERKKIEMISASILAGVVFISVTVFTIFKYRQRKLRRGQVIHVAKPLPFDMPGVYGKIRQELDQTVDERVTELIGRGHSTILENYTFDMLLKITGNFSSENIIGTGGFGSVYRGLLDDGREVAVKRAEQPPSTSGSRITSYNRYKEKKNAFMAELGLLTHLNHRNLVRLIGFCREDVELVLVYEFMANGTLKDHIHNTPKSPISSWKTRITIALNAARGIDYLHNYAVPAIIHRDIKSSNILLDDKWTAKVSDFGLCLVDPICNDDGRDNVDGYSYTSLRTAGTLGYMDPEYYRTHCLTTKSDVYSFGVVLLEILTGCKAIHFNGDRAETSFDGDVPRNVVDFAPQQIENDALQNVLDRNLPPPRQSEIEGVQILADLAVNCVQLEGRKRPGIADVVRNLELALDACNGNQPFFRSMTAHSA</sequence>
<dbReference type="GO" id="GO:0004672">
    <property type="term" value="F:protein kinase activity"/>
    <property type="evidence" value="ECO:0007669"/>
    <property type="project" value="InterPro"/>
</dbReference>
<dbReference type="GO" id="GO:0005524">
    <property type="term" value="F:ATP binding"/>
    <property type="evidence" value="ECO:0007669"/>
    <property type="project" value="UniProtKB-UniRule"/>
</dbReference>
<feature type="domain" description="Protein kinase" evidence="11">
    <location>
        <begin position="499"/>
        <end position="816"/>
    </location>
</feature>
<dbReference type="Gene3D" id="3.30.200.20">
    <property type="entry name" value="Phosphorylase Kinase, domain 1"/>
    <property type="match status" value="1"/>
</dbReference>
<evidence type="ECO:0000256" key="10">
    <source>
        <dbReference type="SAM" id="SignalP"/>
    </source>
</evidence>
<dbReference type="InterPro" id="IPR009091">
    <property type="entry name" value="RCC1/BLIP-II"/>
</dbReference>
<accession>A0A0K9NLM7</accession>
<dbReference type="Gene3D" id="2.130.10.30">
    <property type="entry name" value="Regulator of chromosome condensation 1/beta-lactamase-inhibitor protein II"/>
    <property type="match status" value="1"/>
</dbReference>
<dbReference type="GO" id="GO:0046872">
    <property type="term" value="F:metal ion binding"/>
    <property type="evidence" value="ECO:0007669"/>
    <property type="project" value="UniProtKB-KW"/>
</dbReference>
<comment type="caution">
    <text evidence="12">The sequence shown here is derived from an EMBL/GenBank/DDBJ whole genome shotgun (WGS) entry which is preliminary data.</text>
</comment>
<feature type="region of interest" description="Disordered" evidence="8">
    <location>
        <begin position="378"/>
        <end position="400"/>
    </location>
</feature>
<evidence type="ECO:0000256" key="2">
    <source>
        <dbReference type="ARBA" id="ARBA00022741"/>
    </source>
</evidence>
<evidence type="ECO:0000256" key="6">
    <source>
        <dbReference type="PIRSR" id="PIRSR000615-3"/>
    </source>
</evidence>
<evidence type="ECO:0000256" key="5">
    <source>
        <dbReference type="PIRSR" id="PIRSR000615-1"/>
    </source>
</evidence>
<evidence type="ECO:0000256" key="3">
    <source>
        <dbReference type="ARBA" id="ARBA00022777"/>
    </source>
</evidence>
<dbReference type="STRING" id="29655.A0A0K9NLM7"/>
<keyword evidence="1" id="KW-0808">Transferase</keyword>
<dbReference type="SMART" id="SM00220">
    <property type="entry name" value="S_TKc"/>
    <property type="match status" value="1"/>
</dbReference>
<keyword evidence="6" id="KW-0460">Magnesium</keyword>
<proteinExistence type="predicted"/>
<feature type="binding site" evidence="7">
    <location>
        <position position="527"/>
    </location>
    <ligand>
        <name>ATP</name>
        <dbReference type="ChEBI" id="CHEBI:30616"/>
    </ligand>
</feature>
<reference evidence="13" key="1">
    <citation type="journal article" date="2016" name="Nature">
        <title>The genome of the seagrass Zostera marina reveals angiosperm adaptation to the sea.</title>
        <authorList>
            <person name="Olsen J.L."/>
            <person name="Rouze P."/>
            <person name="Verhelst B."/>
            <person name="Lin Y.-C."/>
            <person name="Bayer T."/>
            <person name="Collen J."/>
            <person name="Dattolo E."/>
            <person name="De Paoli E."/>
            <person name="Dittami S."/>
            <person name="Maumus F."/>
            <person name="Michel G."/>
            <person name="Kersting A."/>
            <person name="Lauritano C."/>
            <person name="Lohaus R."/>
            <person name="Toepel M."/>
            <person name="Tonon T."/>
            <person name="Vanneste K."/>
            <person name="Amirebrahimi M."/>
            <person name="Brakel J."/>
            <person name="Bostroem C."/>
            <person name="Chovatia M."/>
            <person name="Grimwood J."/>
            <person name="Jenkins J.W."/>
            <person name="Jueterbock A."/>
            <person name="Mraz A."/>
            <person name="Stam W.T."/>
            <person name="Tice H."/>
            <person name="Bornberg-Bauer E."/>
            <person name="Green P.J."/>
            <person name="Pearson G.A."/>
            <person name="Procaccini G."/>
            <person name="Duarte C.M."/>
            <person name="Schmutz J."/>
            <person name="Reusch T.B.H."/>
            <person name="Van de Peer Y."/>
        </authorList>
    </citation>
    <scope>NUCLEOTIDE SEQUENCE [LARGE SCALE GENOMIC DNA]</scope>
    <source>
        <strain evidence="13">cv. Finnish</strain>
    </source>
</reference>
<keyword evidence="9" id="KW-1133">Transmembrane helix</keyword>
<feature type="transmembrane region" description="Helical" evidence="9">
    <location>
        <begin position="410"/>
        <end position="430"/>
    </location>
</feature>
<protein>
    <submittedName>
        <fullName evidence="12">Putative Kinase</fullName>
    </submittedName>
</protein>
<dbReference type="InterPro" id="IPR000719">
    <property type="entry name" value="Prot_kinase_dom"/>
</dbReference>
<feature type="chain" id="PRO_5005527080" evidence="10">
    <location>
        <begin position="25"/>
        <end position="824"/>
    </location>
</feature>
<dbReference type="PROSITE" id="PS50011">
    <property type="entry name" value="PROTEIN_KINASE_DOM"/>
    <property type="match status" value="1"/>
</dbReference>
<keyword evidence="13" id="KW-1185">Reference proteome</keyword>
<evidence type="ECO:0000256" key="7">
    <source>
        <dbReference type="PROSITE-ProRule" id="PRU10141"/>
    </source>
</evidence>
<feature type="binding site" evidence="6">
    <location>
        <position position="642"/>
    </location>
    <ligand>
        <name>Mg(2+)</name>
        <dbReference type="ChEBI" id="CHEBI:18420"/>
    </ligand>
</feature>
<dbReference type="SUPFAM" id="SSF56112">
    <property type="entry name" value="Protein kinase-like (PK-like)"/>
    <property type="match status" value="1"/>
</dbReference>
<keyword evidence="10" id="KW-0732">Signal</keyword>
<evidence type="ECO:0000313" key="13">
    <source>
        <dbReference type="Proteomes" id="UP000036987"/>
    </source>
</evidence>
<dbReference type="Pfam" id="PF00069">
    <property type="entry name" value="Pkinase"/>
    <property type="match status" value="1"/>
</dbReference>
<dbReference type="InterPro" id="IPR008271">
    <property type="entry name" value="Ser/Thr_kinase_AS"/>
</dbReference>
<keyword evidence="4 7" id="KW-0067">ATP-binding</keyword>
<keyword evidence="3 12" id="KW-0418">Kinase</keyword>
<keyword evidence="9" id="KW-0472">Membrane</keyword>
<dbReference type="PROSITE" id="PS00108">
    <property type="entry name" value="PROTEIN_KINASE_ST"/>
    <property type="match status" value="1"/>
</dbReference>
<dbReference type="CDD" id="cd14066">
    <property type="entry name" value="STKc_IRAK"/>
    <property type="match status" value="1"/>
</dbReference>
<feature type="binding site" evidence="6">
    <location>
        <position position="655"/>
    </location>
    <ligand>
        <name>Mg(2+)</name>
        <dbReference type="ChEBI" id="CHEBI:18420"/>
    </ligand>
</feature>
<feature type="signal peptide" evidence="10">
    <location>
        <begin position="1"/>
        <end position="24"/>
    </location>
</feature>
<keyword evidence="9" id="KW-0812">Transmembrane</keyword>
<dbReference type="EMBL" id="LFYR01002038">
    <property type="protein sequence ID" value="KMZ57669.1"/>
    <property type="molecule type" value="Genomic_DNA"/>
</dbReference>
<organism evidence="12 13">
    <name type="scientific">Zostera marina</name>
    <name type="common">Eelgrass</name>
    <dbReference type="NCBI Taxonomy" id="29655"/>
    <lineage>
        <taxon>Eukaryota</taxon>
        <taxon>Viridiplantae</taxon>
        <taxon>Streptophyta</taxon>
        <taxon>Embryophyta</taxon>
        <taxon>Tracheophyta</taxon>
        <taxon>Spermatophyta</taxon>
        <taxon>Magnoliopsida</taxon>
        <taxon>Liliopsida</taxon>
        <taxon>Zosteraceae</taxon>
        <taxon>Zostera</taxon>
    </lineage>
</organism>
<gene>
    <name evidence="12" type="ORF">ZOSMA_83G00450</name>
</gene>
<dbReference type="OrthoDB" id="61110at2759"/>
<dbReference type="PANTHER" id="PTHR46146:SF3">
    <property type="entry name" value="SERINE_THREONINE-PROTEIN KINASE-LIKE PROTEIN CCR3-RELATED"/>
    <property type="match status" value="1"/>
</dbReference>
<evidence type="ECO:0000259" key="11">
    <source>
        <dbReference type="PROSITE" id="PS50011"/>
    </source>
</evidence>